<comment type="caution">
    <text evidence="1">The sequence shown here is derived from an EMBL/GenBank/DDBJ whole genome shotgun (WGS) entry which is preliminary data.</text>
</comment>
<evidence type="ECO:0000313" key="1">
    <source>
        <dbReference type="EMBL" id="CAH0380283.1"/>
    </source>
</evidence>
<sequence>WIWLITRERITSRAAAHASERLGLHLLLARSASFRLLAQRDVRRARRLLRLEEGHHARDVLLEVAHDVALERRLLAALPVLEAHVEQLLALAVDGGRERRAVHAGVVLAGEDHRARGRRGRARRKCGGRAQESCSDNADHC</sequence>
<dbReference type="EMBL" id="CAKKNE010000006">
    <property type="protein sequence ID" value="CAH0380283.1"/>
    <property type="molecule type" value="Genomic_DNA"/>
</dbReference>
<feature type="non-terminal residue" evidence="1">
    <location>
        <position position="1"/>
    </location>
</feature>
<dbReference type="Proteomes" id="UP000789595">
    <property type="component" value="Unassembled WGS sequence"/>
</dbReference>
<dbReference type="AlphaFoldDB" id="A0A8J2X4H4"/>
<proteinExistence type="predicted"/>
<gene>
    <name evidence="1" type="ORF">PECAL_6P19250</name>
</gene>
<keyword evidence="2" id="KW-1185">Reference proteome</keyword>
<name>A0A8J2X4H4_9STRA</name>
<evidence type="ECO:0000313" key="2">
    <source>
        <dbReference type="Proteomes" id="UP000789595"/>
    </source>
</evidence>
<protein>
    <submittedName>
        <fullName evidence="1">Uncharacterized protein</fullName>
    </submittedName>
</protein>
<accession>A0A8J2X4H4</accession>
<organism evidence="1 2">
    <name type="scientific">Pelagomonas calceolata</name>
    <dbReference type="NCBI Taxonomy" id="35677"/>
    <lineage>
        <taxon>Eukaryota</taxon>
        <taxon>Sar</taxon>
        <taxon>Stramenopiles</taxon>
        <taxon>Ochrophyta</taxon>
        <taxon>Pelagophyceae</taxon>
        <taxon>Pelagomonadales</taxon>
        <taxon>Pelagomonadaceae</taxon>
        <taxon>Pelagomonas</taxon>
    </lineage>
</organism>
<reference evidence="1" key="1">
    <citation type="submission" date="2021-11" db="EMBL/GenBank/DDBJ databases">
        <authorList>
            <consortium name="Genoscope - CEA"/>
            <person name="William W."/>
        </authorList>
    </citation>
    <scope>NUCLEOTIDE SEQUENCE</scope>
</reference>